<reference evidence="1 2" key="1">
    <citation type="submission" date="2024-06" db="EMBL/GenBank/DDBJ databases">
        <title>The Natural Products Discovery Center: Release of the First 8490 Sequenced Strains for Exploring Actinobacteria Biosynthetic Diversity.</title>
        <authorList>
            <person name="Kalkreuter E."/>
            <person name="Kautsar S.A."/>
            <person name="Yang D."/>
            <person name="Bader C.D."/>
            <person name="Teijaro C.N."/>
            <person name="Fluegel L."/>
            <person name="Davis C.M."/>
            <person name="Simpson J.R."/>
            <person name="Lauterbach L."/>
            <person name="Steele A.D."/>
            <person name="Gui C."/>
            <person name="Meng S."/>
            <person name="Li G."/>
            <person name="Viehrig K."/>
            <person name="Ye F."/>
            <person name="Su P."/>
            <person name="Kiefer A.F."/>
            <person name="Nichols A."/>
            <person name="Cepeda A.J."/>
            <person name="Yan W."/>
            <person name="Fan B."/>
            <person name="Jiang Y."/>
            <person name="Adhikari A."/>
            <person name="Zheng C.-J."/>
            <person name="Schuster L."/>
            <person name="Cowan T.M."/>
            <person name="Smanski M.J."/>
            <person name="Chevrette M.G."/>
            <person name="De Carvalho L.P.S."/>
            <person name="Shen B."/>
        </authorList>
    </citation>
    <scope>NUCLEOTIDE SEQUENCE [LARGE SCALE GENOMIC DNA]</scope>
    <source>
        <strain evidence="1 2">NPDC033843</strain>
    </source>
</reference>
<organism evidence="1 2">
    <name type="scientific">Streptomyces sp. 900129855</name>
    <dbReference type="NCBI Taxonomy" id="3155129"/>
    <lineage>
        <taxon>Bacteria</taxon>
        <taxon>Bacillati</taxon>
        <taxon>Actinomycetota</taxon>
        <taxon>Actinomycetes</taxon>
        <taxon>Kitasatosporales</taxon>
        <taxon>Streptomycetaceae</taxon>
        <taxon>Streptomyces</taxon>
    </lineage>
</organism>
<name>A0ABV2ZS21_9ACTN</name>
<dbReference type="Proteomes" id="UP001550739">
    <property type="component" value="Unassembled WGS sequence"/>
</dbReference>
<keyword evidence="2" id="KW-1185">Reference proteome</keyword>
<sequence length="60" mass="6709">MAGAYCKFCDRRCFVYRVIPDGPQKDWAGHLATCAEGMAHDRKQTGHDHTTAINPSRDSD</sequence>
<accession>A0ABV2ZS21</accession>
<dbReference type="EMBL" id="JBEZVE010000019">
    <property type="protein sequence ID" value="MEU3785270.1"/>
    <property type="molecule type" value="Genomic_DNA"/>
</dbReference>
<evidence type="ECO:0000313" key="1">
    <source>
        <dbReference type="EMBL" id="MEU3785270.1"/>
    </source>
</evidence>
<proteinExistence type="predicted"/>
<gene>
    <name evidence="1" type="ORF">AB0E89_32835</name>
</gene>
<evidence type="ECO:0000313" key="2">
    <source>
        <dbReference type="Proteomes" id="UP001550739"/>
    </source>
</evidence>
<comment type="caution">
    <text evidence="1">The sequence shown here is derived from an EMBL/GenBank/DDBJ whole genome shotgun (WGS) entry which is preliminary data.</text>
</comment>
<protein>
    <submittedName>
        <fullName evidence="1">Uncharacterized protein</fullName>
    </submittedName>
</protein>
<dbReference type="RefSeq" id="WP_334580162.1">
    <property type="nucleotide sequence ID" value="NZ_JBEZVE010000019.1"/>
</dbReference>